<accession>A0A1R1PCC4</accession>
<evidence type="ECO:0000313" key="11">
    <source>
        <dbReference type="Proteomes" id="UP000188320"/>
    </source>
</evidence>
<dbReference type="SUPFAM" id="SSF103473">
    <property type="entry name" value="MFS general substrate transporter"/>
    <property type="match status" value="1"/>
</dbReference>
<evidence type="ECO:0000259" key="7">
    <source>
        <dbReference type="PROSITE" id="PS50850"/>
    </source>
</evidence>
<feature type="transmembrane region" description="Helical" evidence="6">
    <location>
        <begin position="387"/>
        <end position="407"/>
    </location>
</feature>
<evidence type="ECO:0000313" key="10">
    <source>
        <dbReference type="EMBL" id="OMH82168.1"/>
    </source>
</evidence>
<dbReference type="PROSITE" id="PS50850">
    <property type="entry name" value="MFS"/>
    <property type="match status" value="1"/>
</dbReference>
<dbReference type="EMBL" id="LSSK01000742">
    <property type="protein sequence ID" value="OMH82086.1"/>
    <property type="molecule type" value="Genomic_DNA"/>
</dbReference>
<dbReference type="Proteomes" id="UP000188320">
    <property type="component" value="Unassembled WGS sequence"/>
</dbReference>
<dbReference type="GO" id="GO:0022857">
    <property type="term" value="F:transmembrane transporter activity"/>
    <property type="evidence" value="ECO:0007669"/>
    <property type="project" value="InterPro"/>
</dbReference>
<feature type="transmembrane region" description="Helical" evidence="6">
    <location>
        <begin position="328"/>
        <end position="348"/>
    </location>
</feature>
<name>A0A1R1PCC4_ZANCU</name>
<evidence type="ECO:0000313" key="9">
    <source>
        <dbReference type="EMBL" id="OMH82086.1"/>
    </source>
</evidence>
<comment type="subcellular location">
    <subcellularLocation>
        <location evidence="1">Membrane</location>
        <topology evidence="1">Multi-pass membrane protein</topology>
    </subcellularLocation>
</comment>
<dbReference type="GO" id="GO:0016020">
    <property type="term" value="C:membrane"/>
    <property type="evidence" value="ECO:0007669"/>
    <property type="project" value="UniProtKB-SubCell"/>
</dbReference>
<comment type="caution">
    <text evidence="8">The sequence shown here is derived from an EMBL/GenBank/DDBJ whole genome shotgun (WGS) entry which is preliminary data.</text>
</comment>
<protein>
    <submittedName>
        <fullName evidence="8">Putative transporter</fullName>
    </submittedName>
</protein>
<organism evidence="8 11">
    <name type="scientific">Zancudomyces culisetae</name>
    <name type="common">Gut fungus</name>
    <name type="synonym">Smittium culisetae</name>
    <dbReference type="NCBI Taxonomy" id="1213189"/>
    <lineage>
        <taxon>Eukaryota</taxon>
        <taxon>Fungi</taxon>
        <taxon>Fungi incertae sedis</taxon>
        <taxon>Zoopagomycota</taxon>
        <taxon>Kickxellomycotina</taxon>
        <taxon>Harpellomycetes</taxon>
        <taxon>Harpellales</taxon>
        <taxon>Legeriomycetaceae</taxon>
        <taxon>Zancudomyces</taxon>
    </lineage>
</organism>
<keyword evidence="5 6" id="KW-0472">Membrane</keyword>
<keyword evidence="3 6" id="KW-0812">Transmembrane</keyword>
<feature type="transmembrane region" description="Helical" evidence="6">
    <location>
        <begin position="191"/>
        <end position="213"/>
    </location>
</feature>
<sequence length="478" mass="53095">MDEILENPARNGELLTAEEKKNFKRYLRKVDLMIMPLYCVLYWLAVMDRNNLGNANIEGFSVALNLKSGEFNWVASVLFITYVACEIPSTLLLQKIGTRLWLPLITIFWGASCILMGFVTNFTTAMIVRLLLGAFESGFAPGFIFYTTFWYPNAQRLKRISIFFSAGMFSGIFAGPIALGLTKIGGSLRPYQYIFVVEGALTIFIGFISYFIVENYPETSKRILDGELSAAKKLFNEDQKEMSQKKNITVKNLSALLDARLWVLGIIFAIGVIGGFTQAIFGPKVIKEMGYTNAQAQVFASIPSACGFLGQLLPAIIPNYAKKVRIGYILILHYFTTAALYIGLVFAGAPGLKLALLALANFALSPTMPLVSYWMTNNTYEEDKKSVGSAMTIMLGGLASFVGSQIYRDSDAPLYKMGHGIVAGMFVVGGVMTICLYLYFYLANRRCDRLQRELPSSDKSQTATAYINKANPGWRYTL</sequence>
<feature type="domain" description="Major facilitator superfamily (MFS) profile" evidence="7">
    <location>
        <begin position="34"/>
        <end position="447"/>
    </location>
</feature>
<dbReference type="InterPro" id="IPR020846">
    <property type="entry name" value="MFS_dom"/>
</dbReference>
<evidence type="ECO:0000256" key="6">
    <source>
        <dbReference type="SAM" id="Phobius"/>
    </source>
</evidence>
<evidence type="ECO:0000256" key="3">
    <source>
        <dbReference type="ARBA" id="ARBA00022692"/>
    </source>
</evidence>
<dbReference type="OrthoDB" id="3639251at2759"/>
<dbReference type="PANTHER" id="PTHR43791">
    <property type="entry name" value="PERMEASE-RELATED"/>
    <property type="match status" value="1"/>
</dbReference>
<feature type="transmembrane region" description="Helical" evidence="6">
    <location>
        <begin position="419"/>
        <end position="442"/>
    </location>
</feature>
<dbReference type="InterPro" id="IPR011701">
    <property type="entry name" value="MFS"/>
</dbReference>
<keyword evidence="2" id="KW-0813">Transport</keyword>
<evidence type="ECO:0000256" key="4">
    <source>
        <dbReference type="ARBA" id="ARBA00022989"/>
    </source>
</evidence>
<feature type="transmembrane region" description="Helical" evidence="6">
    <location>
        <begin position="354"/>
        <end position="375"/>
    </location>
</feature>
<keyword evidence="11" id="KW-1185">Reference proteome</keyword>
<dbReference type="InterPro" id="IPR036259">
    <property type="entry name" value="MFS_trans_sf"/>
</dbReference>
<feature type="transmembrane region" description="Helical" evidence="6">
    <location>
        <begin position="30"/>
        <end position="46"/>
    </location>
</feature>
<feature type="transmembrane region" description="Helical" evidence="6">
    <location>
        <begin position="100"/>
        <end position="120"/>
    </location>
</feature>
<proteinExistence type="predicted"/>
<reference evidence="11" key="1">
    <citation type="submission" date="2017-01" db="EMBL/GenBank/DDBJ databases">
        <authorList>
            <person name="Wang Y."/>
            <person name="White M."/>
            <person name="Kvist S."/>
            <person name="Moncalvo J.-M."/>
        </authorList>
    </citation>
    <scope>NUCLEOTIDE SEQUENCE [LARGE SCALE GENOMIC DNA]</scope>
    <source>
        <strain evidence="11">COL-18-3</strain>
    </source>
</reference>
<evidence type="ECO:0000256" key="2">
    <source>
        <dbReference type="ARBA" id="ARBA00022448"/>
    </source>
</evidence>
<evidence type="ECO:0000256" key="1">
    <source>
        <dbReference type="ARBA" id="ARBA00004141"/>
    </source>
</evidence>
<dbReference type="EMBL" id="LSSK01000726">
    <property type="protein sequence ID" value="OMH82168.1"/>
    <property type="molecule type" value="Genomic_DNA"/>
</dbReference>
<feature type="transmembrane region" description="Helical" evidence="6">
    <location>
        <begin position="160"/>
        <end position="179"/>
    </location>
</feature>
<dbReference type="PANTHER" id="PTHR43791:SF36">
    <property type="entry name" value="TRANSPORTER, PUTATIVE (AFU_ORTHOLOGUE AFUA_6G08340)-RELATED"/>
    <property type="match status" value="1"/>
</dbReference>
<feature type="transmembrane region" description="Helical" evidence="6">
    <location>
        <begin position="73"/>
        <end position="93"/>
    </location>
</feature>
<dbReference type="Gene3D" id="1.20.1250.20">
    <property type="entry name" value="MFS general substrate transporter like domains"/>
    <property type="match status" value="2"/>
</dbReference>
<gene>
    <name evidence="10" type="ORF">AX774_g4365</name>
    <name evidence="9" type="ORF">AX774_g4445</name>
    <name evidence="8" type="ORF">AX774_g8002</name>
</gene>
<dbReference type="Pfam" id="PF07690">
    <property type="entry name" value="MFS_1"/>
    <property type="match status" value="1"/>
</dbReference>
<reference evidence="8" key="2">
    <citation type="submission" date="2017-01" db="EMBL/GenBank/DDBJ databases">
        <authorList>
            <person name="Mah S.A."/>
            <person name="Swanson W.J."/>
            <person name="Moy G.W."/>
            <person name="Vacquier V.D."/>
        </authorList>
    </citation>
    <scope>NUCLEOTIDE SEQUENCE [LARGE SCALE GENOMIC DNA]</scope>
    <source>
        <strain evidence="8">COL-18-3</strain>
    </source>
</reference>
<dbReference type="EMBL" id="LSSK01001882">
    <property type="protein sequence ID" value="OMH78614.1"/>
    <property type="molecule type" value="Genomic_DNA"/>
</dbReference>
<feature type="transmembrane region" description="Helical" evidence="6">
    <location>
        <begin position="261"/>
        <end position="282"/>
    </location>
</feature>
<feature type="transmembrane region" description="Helical" evidence="6">
    <location>
        <begin position="126"/>
        <end position="148"/>
    </location>
</feature>
<dbReference type="AlphaFoldDB" id="A0A1R1PCC4"/>
<feature type="transmembrane region" description="Helical" evidence="6">
    <location>
        <begin position="294"/>
        <end position="316"/>
    </location>
</feature>
<evidence type="ECO:0000313" key="8">
    <source>
        <dbReference type="EMBL" id="OMH78614.1"/>
    </source>
</evidence>
<evidence type="ECO:0000256" key="5">
    <source>
        <dbReference type="ARBA" id="ARBA00023136"/>
    </source>
</evidence>
<keyword evidence="4 6" id="KW-1133">Transmembrane helix</keyword>